<reference evidence="2" key="1">
    <citation type="submission" date="2018-01" db="EMBL/GenBank/DDBJ databases">
        <title>An insight into the sialome of Amazonian anophelines.</title>
        <authorList>
            <person name="Ribeiro J.M."/>
            <person name="Scarpassa V."/>
            <person name="Calvo E."/>
        </authorList>
    </citation>
    <scope>NUCLEOTIDE SEQUENCE</scope>
</reference>
<proteinExistence type="predicted"/>
<dbReference type="AlphaFoldDB" id="A0A2M4DNV8"/>
<evidence type="ECO:0000313" key="2">
    <source>
        <dbReference type="EMBL" id="MBW79211.1"/>
    </source>
</evidence>
<organism evidence="2">
    <name type="scientific">Anopheles darlingi</name>
    <name type="common">Mosquito</name>
    <dbReference type="NCBI Taxonomy" id="43151"/>
    <lineage>
        <taxon>Eukaryota</taxon>
        <taxon>Metazoa</taxon>
        <taxon>Ecdysozoa</taxon>
        <taxon>Arthropoda</taxon>
        <taxon>Hexapoda</taxon>
        <taxon>Insecta</taxon>
        <taxon>Pterygota</taxon>
        <taxon>Neoptera</taxon>
        <taxon>Endopterygota</taxon>
        <taxon>Diptera</taxon>
        <taxon>Nematocera</taxon>
        <taxon>Culicoidea</taxon>
        <taxon>Culicidae</taxon>
        <taxon>Anophelinae</taxon>
        <taxon>Anopheles</taxon>
    </lineage>
</organism>
<sequence length="70" mass="7699">MSMTWCVHRVFRFLFFSTCFTLANTRCLTSGQSDTTCAWSSVGRKFPLAATRRGTIEDDLNGGSSGPITV</sequence>
<name>A0A2M4DNV8_ANODA</name>
<feature type="chain" id="PRO_5014727584" evidence="1">
    <location>
        <begin position="26"/>
        <end position="70"/>
    </location>
</feature>
<evidence type="ECO:0000256" key="1">
    <source>
        <dbReference type="SAM" id="SignalP"/>
    </source>
</evidence>
<protein>
    <submittedName>
        <fullName evidence="2">Putative secreted protein</fullName>
    </submittedName>
</protein>
<dbReference type="EMBL" id="GGFL01015033">
    <property type="protein sequence ID" value="MBW79211.1"/>
    <property type="molecule type" value="Transcribed_RNA"/>
</dbReference>
<feature type="signal peptide" evidence="1">
    <location>
        <begin position="1"/>
        <end position="25"/>
    </location>
</feature>
<keyword evidence="1" id="KW-0732">Signal</keyword>
<accession>A0A2M4DNV8</accession>